<comment type="caution">
    <text evidence="5">The sequence shown here is derived from an EMBL/GenBank/DDBJ whole genome shotgun (WGS) entry which is preliminary data.</text>
</comment>
<dbReference type="PANTHER" id="PTHR45672:SF3">
    <property type="entry name" value="THIOREDOXIN DOMAIN-CONTAINING PROTEIN 5"/>
    <property type="match status" value="1"/>
</dbReference>
<dbReference type="Proteomes" id="UP001159405">
    <property type="component" value="Unassembled WGS sequence"/>
</dbReference>
<dbReference type="CDD" id="cd02961">
    <property type="entry name" value="PDI_a_family"/>
    <property type="match status" value="1"/>
</dbReference>
<dbReference type="EMBL" id="CALNXK010000401">
    <property type="protein sequence ID" value="CAH3184804.1"/>
    <property type="molecule type" value="Genomic_DNA"/>
</dbReference>
<proteinExistence type="inferred from homology"/>
<sequence>MAAGEIAVVFVILSTISPSLSDNVISLTDVDFEDRVFGSSTHFIMFYGPWCEHCKNFMPTWNLLADHYGKIPHNELITIAKVDCTKETPLCVKQNI</sequence>
<accession>A0ABN8S4V4</accession>
<keyword evidence="6" id="KW-1185">Reference proteome</keyword>
<dbReference type="InterPro" id="IPR017937">
    <property type="entry name" value="Thioredoxin_CS"/>
</dbReference>
<dbReference type="PROSITE" id="PS51352">
    <property type="entry name" value="THIOREDOXIN_2"/>
    <property type="match status" value="1"/>
</dbReference>
<reference evidence="5 6" key="1">
    <citation type="submission" date="2022-05" db="EMBL/GenBank/DDBJ databases">
        <authorList>
            <consortium name="Genoscope - CEA"/>
            <person name="William W."/>
        </authorList>
    </citation>
    <scope>NUCLEOTIDE SEQUENCE [LARGE SCALE GENOMIC DNA]</scope>
</reference>
<dbReference type="InterPro" id="IPR013766">
    <property type="entry name" value="Thioredoxin_domain"/>
</dbReference>
<dbReference type="Pfam" id="PF00085">
    <property type="entry name" value="Thioredoxin"/>
    <property type="match status" value="1"/>
</dbReference>
<evidence type="ECO:0000256" key="1">
    <source>
        <dbReference type="ARBA" id="ARBA00006347"/>
    </source>
</evidence>
<evidence type="ECO:0000256" key="3">
    <source>
        <dbReference type="SAM" id="SignalP"/>
    </source>
</evidence>
<dbReference type="InterPro" id="IPR036249">
    <property type="entry name" value="Thioredoxin-like_sf"/>
</dbReference>
<evidence type="ECO:0000256" key="2">
    <source>
        <dbReference type="ARBA" id="ARBA00022729"/>
    </source>
</evidence>
<dbReference type="SUPFAM" id="SSF52833">
    <property type="entry name" value="Thioredoxin-like"/>
    <property type="match status" value="1"/>
</dbReference>
<dbReference type="PROSITE" id="PS00194">
    <property type="entry name" value="THIOREDOXIN_1"/>
    <property type="match status" value="1"/>
</dbReference>
<comment type="similarity">
    <text evidence="1">Belongs to the protein disulfide isomerase family.</text>
</comment>
<feature type="signal peptide" evidence="3">
    <location>
        <begin position="1"/>
        <end position="21"/>
    </location>
</feature>
<gene>
    <name evidence="5" type="ORF">PLOB_00031633</name>
</gene>
<dbReference type="Gene3D" id="3.40.30.10">
    <property type="entry name" value="Glutaredoxin"/>
    <property type="match status" value="1"/>
</dbReference>
<name>A0ABN8S4V4_9CNID</name>
<protein>
    <recommendedName>
        <fullName evidence="4">Thioredoxin domain-containing protein</fullName>
    </recommendedName>
</protein>
<organism evidence="5 6">
    <name type="scientific">Porites lobata</name>
    <dbReference type="NCBI Taxonomy" id="104759"/>
    <lineage>
        <taxon>Eukaryota</taxon>
        <taxon>Metazoa</taxon>
        <taxon>Cnidaria</taxon>
        <taxon>Anthozoa</taxon>
        <taxon>Hexacorallia</taxon>
        <taxon>Scleractinia</taxon>
        <taxon>Fungiina</taxon>
        <taxon>Poritidae</taxon>
        <taxon>Porites</taxon>
    </lineage>
</organism>
<keyword evidence="2 3" id="KW-0732">Signal</keyword>
<evidence type="ECO:0000313" key="5">
    <source>
        <dbReference type="EMBL" id="CAH3184804.1"/>
    </source>
</evidence>
<evidence type="ECO:0000313" key="6">
    <source>
        <dbReference type="Proteomes" id="UP001159405"/>
    </source>
</evidence>
<dbReference type="InterPro" id="IPR051063">
    <property type="entry name" value="PDI"/>
</dbReference>
<feature type="chain" id="PRO_5047081665" description="Thioredoxin domain-containing protein" evidence="3">
    <location>
        <begin position="22"/>
        <end position="96"/>
    </location>
</feature>
<evidence type="ECO:0000259" key="4">
    <source>
        <dbReference type="PROSITE" id="PS51352"/>
    </source>
</evidence>
<dbReference type="PANTHER" id="PTHR45672">
    <property type="entry name" value="PROTEIN DISULFIDE-ISOMERASE C17H9.14C-RELATED"/>
    <property type="match status" value="1"/>
</dbReference>
<feature type="domain" description="Thioredoxin" evidence="4">
    <location>
        <begin position="1"/>
        <end position="96"/>
    </location>
</feature>